<dbReference type="Proteomes" id="UP000291116">
    <property type="component" value="Unassembled WGS sequence"/>
</dbReference>
<dbReference type="PANTHER" id="PTHR22950">
    <property type="entry name" value="AMINO ACID TRANSPORTER"/>
    <property type="match status" value="1"/>
</dbReference>
<feature type="transmembrane region" description="Helical" evidence="6">
    <location>
        <begin position="208"/>
        <end position="224"/>
    </location>
</feature>
<feature type="transmembrane region" description="Helical" evidence="6">
    <location>
        <begin position="236"/>
        <end position="253"/>
    </location>
</feature>
<feature type="transmembrane region" description="Helical" evidence="6">
    <location>
        <begin position="485"/>
        <end position="503"/>
    </location>
</feature>
<dbReference type="AlphaFoldDB" id="A0A448ZGX3"/>
<feature type="domain" description="Amino acid transporter transmembrane" evidence="7">
    <location>
        <begin position="47"/>
        <end position="502"/>
    </location>
</feature>
<dbReference type="GO" id="GO:0015179">
    <property type="term" value="F:L-amino acid transmembrane transporter activity"/>
    <property type="evidence" value="ECO:0007669"/>
    <property type="project" value="TreeGrafter"/>
</dbReference>
<evidence type="ECO:0000313" key="9">
    <source>
        <dbReference type="Proteomes" id="UP000291116"/>
    </source>
</evidence>
<name>A0A448ZGX3_9STRA</name>
<evidence type="ECO:0000313" key="8">
    <source>
        <dbReference type="EMBL" id="VEU41290.1"/>
    </source>
</evidence>
<evidence type="ECO:0000256" key="5">
    <source>
        <dbReference type="SAM" id="MobiDB-lite"/>
    </source>
</evidence>
<comment type="subcellular location">
    <subcellularLocation>
        <location evidence="1">Membrane</location>
        <topology evidence="1">Multi-pass membrane protein</topology>
    </subcellularLocation>
</comment>
<dbReference type="InterPro" id="IPR013057">
    <property type="entry name" value="AA_transpt_TM"/>
</dbReference>
<keyword evidence="4 6" id="KW-0472">Membrane</keyword>
<dbReference type="EMBL" id="CAACVS010000339">
    <property type="protein sequence ID" value="VEU41290.1"/>
    <property type="molecule type" value="Genomic_DNA"/>
</dbReference>
<feature type="transmembrane region" description="Helical" evidence="6">
    <location>
        <begin position="76"/>
        <end position="93"/>
    </location>
</feature>
<feature type="transmembrane region" description="Helical" evidence="6">
    <location>
        <begin position="413"/>
        <end position="432"/>
    </location>
</feature>
<keyword evidence="2 6" id="KW-0812">Transmembrane</keyword>
<evidence type="ECO:0000256" key="3">
    <source>
        <dbReference type="ARBA" id="ARBA00022989"/>
    </source>
</evidence>
<protein>
    <recommendedName>
        <fullName evidence="7">Amino acid transporter transmembrane domain-containing protein</fullName>
    </recommendedName>
</protein>
<keyword evidence="3 6" id="KW-1133">Transmembrane helix</keyword>
<proteinExistence type="predicted"/>
<evidence type="ECO:0000256" key="2">
    <source>
        <dbReference type="ARBA" id="ARBA00022692"/>
    </source>
</evidence>
<reference evidence="8 9" key="1">
    <citation type="submission" date="2019-01" db="EMBL/GenBank/DDBJ databases">
        <authorList>
            <person name="Ferrante I. M."/>
        </authorList>
    </citation>
    <scope>NUCLEOTIDE SEQUENCE [LARGE SCALE GENOMIC DNA]</scope>
    <source>
        <strain evidence="8 9">B856</strain>
    </source>
</reference>
<feature type="transmembrane region" description="Helical" evidence="6">
    <location>
        <begin position="328"/>
        <end position="351"/>
    </location>
</feature>
<feature type="transmembrane region" description="Helical" evidence="6">
    <location>
        <begin position="176"/>
        <end position="196"/>
    </location>
</feature>
<gene>
    <name evidence="8" type="ORF">PSNMU_V1.4_AUG-EV-PASAV3_0082020</name>
</gene>
<organism evidence="8 9">
    <name type="scientific">Pseudo-nitzschia multistriata</name>
    <dbReference type="NCBI Taxonomy" id="183589"/>
    <lineage>
        <taxon>Eukaryota</taxon>
        <taxon>Sar</taxon>
        <taxon>Stramenopiles</taxon>
        <taxon>Ochrophyta</taxon>
        <taxon>Bacillariophyta</taxon>
        <taxon>Bacillariophyceae</taxon>
        <taxon>Bacillariophycidae</taxon>
        <taxon>Bacillariales</taxon>
        <taxon>Bacillariaceae</taxon>
        <taxon>Pseudo-nitzschia</taxon>
    </lineage>
</organism>
<dbReference type="Pfam" id="PF01490">
    <property type="entry name" value="Aa_trans"/>
    <property type="match status" value="1"/>
</dbReference>
<evidence type="ECO:0000256" key="1">
    <source>
        <dbReference type="ARBA" id="ARBA00004141"/>
    </source>
</evidence>
<evidence type="ECO:0000256" key="4">
    <source>
        <dbReference type="ARBA" id="ARBA00023136"/>
    </source>
</evidence>
<sequence>MAHEDESSPLVGGHCYGRLKPSQPGQKNIKRVSSIAKELGLGSQKGKASVVNVGINLAKTAAGTGILALPYACKQGGLLLFVSGMFFVVVWNVSCMKQLCDALEYLVRLAETPLDFNDISSVEDGRKNSLLDIIFRHCKHDRFSIKFRDQPPEGTSSFSKLGWYALGNLGLWSIDIMMLVLLSFINIAFEVAILQFAEATPFTTGEKMLDGLILGLVLVPFCIVDDLSALSKLSRMGLIILGLTMSVVAWYGLNEQKAMEYNAASTFERGERDTGINNHNDSKFNLYPLNGIEGVSKWFGCTVFSFGIVPLTFNFRESMADPEKLPQTAMISMSLVGVCYIVIGVSFLYLFPNIENDLLAEIPSTGLLATTTRIAMILVVMASTPLLIVPCAEIIEGKIYRSKSGDTKRSKTLMIIIRSSILFFTVSIASKLPGFISVLSFVGCFAVSMVSFVLPPGLHWLLLGQGLHDGSGDNDYTLWSRTSDITMLMVGLATTIITTWFTGS</sequence>
<feature type="region of interest" description="Disordered" evidence="5">
    <location>
        <begin position="1"/>
        <end position="26"/>
    </location>
</feature>
<feature type="transmembrane region" description="Helical" evidence="6">
    <location>
        <begin position="295"/>
        <end position="316"/>
    </location>
</feature>
<keyword evidence="9" id="KW-1185">Reference proteome</keyword>
<evidence type="ECO:0000259" key="7">
    <source>
        <dbReference type="Pfam" id="PF01490"/>
    </source>
</evidence>
<feature type="transmembrane region" description="Helical" evidence="6">
    <location>
        <begin position="371"/>
        <end position="392"/>
    </location>
</feature>
<evidence type="ECO:0000256" key="6">
    <source>
        <dbReference type="SAM" id="Phobius"/>
    </source>
</evidence>
<dbReference type="OrthoDB" id="191198at2759"/>
<dbReference type="GO" id="GO:0005774">
    <property type="term" value="C:vacuolar membrane"/>
    <property type="evidence" value="ECO:0007669"/>
    <property type="project" value="TreeGrafter"/>
</dbReference>
<dbReference type="PANTHER" id="PTHR22950:SF349">
    <property type="entry name" value="AMINO ACID TRANSPORTER TRANSMEMBRANE DOMAIN-CONTAINING PROTEIN"/>
    <property type="match status" value="1"/>
</dbReference>
<feature type="transmembrane region" description="Helical" evidence="6">
    <location>
        <begin position="438"/>
        <end position="464"/>
    </location>
</feature>
<accession>A0A448ZGX3</accession>